<dbReference type="Pfam" id="PF13302">
    <property type="entry name" value="Acetyltransf_3"/>
    <property type="match status" value="1"/>
</dbReference>
<dbReference type="InterPro" id="IPR051531">
    <property type="entry name" value="N-acetyltransferase"/>
</dbReference>
<dbReference type="Gene3D" id="3.40.630.30">
    <property type="match status" value="1"/>
</dbReference>
<dbReference type="OrthoDB" id="4072826at2759"/>
<sequence>MVVVDTKITARTERLLIRPLVLEDAEDVMLMRSQPEVMKHTSILPSTDIEKAKAWIQGSHNLDNCWNFVVELLPSTSTPPAGAPRVIGLVGAVRAPEVGYMFNQNYWGKGYATEALKAFMPLFFDHFSGGEQGRFEYAEAHTDPELVASHNVLDKAGFKLHEKREKDFENPILGWRDTLIYRMYRPDAEAVSHTNP</sequence>
<dbReference type="Proteomes" id="UP000799753">
    <property type="component" value="Unassembled WGS sequence"/>
</dbReference>
<dbReference type="PROSITE" id="PS51186">
    <property type="entry name" value="GNAT"/>
    <property type="match status" value="1"/>
</dbReference>
<evidence type="ECO:0000313" key="2">
    <source>
        <dbReference type="EMBL" id="KAF2640215.1"/>
    </source>
</evidence>
<name>A0A6A6RYD0_9PLEO</name>
<keyword evidence="2" id="KW-0012">Acyltransferase</keyword>
<dbReference type="EMBL" id="MU006785">
    <property type="protein sequence ID" value="KAF2640215.1"/>
    <property type="molecule type" value="Genomic_DNA"/>
</dbReference>
<dbReference type="AlphaFoldDB" id="A0A6A6RYD0"/>
<organism evidence="2 3">
    <name type="scientific">Massarina eburnea CBS 473.64</name>
    <dbReference type="NCBI Taxonomy" id="1395130"/>
    <lineage>
        <taxon>Eukaryota</taxon>
        <taxon>Fungi</taxon>
        <taxon>Dikarya</taxon>
        <taxon>Ascomycota</taxon>
        <taxon>Pezizomycotina</taxon>
        <taxon>Dothideomycetes</taxon>
        <taxon>Pleosporomycetidae</taxon>
        <taxon>Pleosporales</taxon>
        <taxon>Massarineae</taxon>
        <taxon>Massarinaceae</taxon>
        <taxon>Massarina</taxon>
    </lineage>
</organism>
<proteinExistence type="predicted"/>
<accession>A0A6A6RYD0</accession>
<dbReference type="SUPFAM" id="SSF55729">
    <property type="entry name" value="Acyl-CoA N-acyltransferases (Nat)"/>
    <property type="match status" value="1"/>
</dbReference>
<dbReference type="GO" id="GO:0016747">
    <property type="term" value="F:acyltransferase activity, transferring groups other than amino-acyl groups"/>
    <property type="evidence" value="ECO:0007669"/>
    <property type="project" value="InterPro"/>
</dbReference>
<dbReference type="PANTHER" id="PTHR43792">
    <property type="entry name" value="GNAT FAMILY, PUTATIVE (AFU_ORTHOLOGUE AFUA_3G00765)-RELATED-RELATED"/>
    <property type="match status" value="1"/>
</dbReference>
<gene>
    <name evidence="2" type="ORF">P280DRAFT_452766</name>
</gene>
<dbReference type="PANTHER" id="PTHR43792:SF1">
    <property type="entry name" value="N-ACETYLTRANSFERASE DOMAIN-CONTAINING PROTEIN"/>
    <property type="match status" value="1"/>
</dbReference>
<keyword evidence="2" id="KW-0808">Transferase</keyword>
<protein>
    <submittedName>
        <fullName evidence="2">Acyl-CoA N-acyltransferase</fullName>
    </submittedName>
</protein>
<feature type="domain" description="N-acetyltransferase" evidence="1">
    <location>
        <begin position="15"/>
        <end position="186"/>
    </location>
</feature>
<evidence type="ECO:0000259" key="1">
    <source>
        <dbReference type="PROSITE" id="PS51186"/>
    </source>
</evidence>
<dbReference type="InterPro" id="IPR016181">
    <property type="entry name" value="Acyl_CoA_acyltransferase"/>
</dbReference>
<reference evidence="2" key="1">
    <citation type="journal article" date="2020" name="Stud. Mycol.">
        <title>101 Dothideomycetes genomes: a test case for predicting lifestyles and emergence of pathogens.</title>
        <authorList>
            <person name="Haridas S."/>
            <person name="Albert R."/>
            <person name="Binder M."/>
            <person name="Bloem J."/>
            <person name="Labutti K."/>
            <person name="Salamov A."/>
            <person name="Andreopoulos B."/>
            <person name="Baker S."/>
            <person name="Barry K."/>
            <person name="Bills G."/>
            <person name="Bluhm B."/>
            <person name="Cannon C."/>
            <person name="Castanera R."/>
            <person name="Culley D."/>
            <person name="Daum C."/>
            <person name="Ezra D."/>
            <person name="Gonzalez J."/>
            <person name="Henrissat B."/>
            <person name="Kuo A."/>
            <person name="Liang C."/>
            <person name="Lipzen A."/>
            <person name="Lutzoni F."/>
            <person name="Magnuson J."/>
            <person name="Mondo S."/>
            <person name="Nolan M."/>
            <person name="Ohm R."/>
            <person name="Pangilinan J."/>
            <person name="Park H.-J."/>
            <person name="Ramirez L."/>
            <person name="Alfaro M."/>
            <person name="Sun H."/>
            <person name="Tritt A."/>
            <person name="Yoshinaga Y."/>
            <person name="Zwiers L.-H."/>
            <person name="Turgeon B."/>
            <person name="Goodwin S."/>
            <person name="Spatafora J."/>
            <person name="Crous P."/>
            <person name="Grigoriev I."/>
        </authorList>
    </citation>
    <scope>NUCLEOTIDE SEQUENCE</scope>
    <source>
        <strain evidence="2">CBS 473.64</strain>
    </source>
</reference>
<dbReference type="InterPro" id="IPR000182">
    <property type="entry name" value="GNAT_dom"/>
</dbReference>
<keyword evidence="3" id="KW-1185">Reference proteome</keyword>
<evidence type="ECO:0000313" key="3">
    <source>
        <dbReference type="Proteomes" id="UP000799753"/>
    </source>
</evidence>